<dbReference type="InterPro" id="IPR003593">
    <property type="entry name" value="AAA+_ATPase"/>
</dbReference>
<reference evidence="1 2" key="1">
    <citation type="submission" date="2015-08" db="EMBL/GenBank/DDBJ databases">
        <title>Genome sequence of the pristinamycin over-producing bacterium Streptomyces pristinaespiralis HCCB10218.</title>
        <authorList>
            <person name="Tian J."/>
            <person name="Yang J."/>
            <person name="Li L."/>
            <person name="Ruan L."/>
            <person name="Wei W."/>
            <person name="Zheng G."/>
            <person name="Wei Z."/>
            <person name="Yang S."/>
            <person name="Ge M."/>
            <person name="Jiang W."/>
            <person name="Lu Y."/>
        </authorList>
    </citation>
    <scope>NUCLEOTIDE SEQUENCE [LARGE SCALE GENOMIC DNA]</scope>
    <source>
        <strain evidence="1 2">HCCB 10218</strain>
    </source>
</reference>
<dbReference type="OMA" id="HSVAYEL"/>
<dbReference type="EMBL" id="CP011340">
    <property type="protein sequence ID" value="ALC19575.1"/>
    <property type="molecule type" value="Genomic_DNA"/>
</dbReference>
<dbReference type="PATRIC" id="fig|38300.4.peg.1353"/>
<sequence length="327" mass="36216">MSDWRVFRGTEVPHDGIDTLPAPPSWRVFDDGPVVPPVVGGWKPADIERAKLYRADPDVLDLVNAALYLRRPLLVTGKPGVGKSTLALAISYELNLGPVLRWPVTSRTTLQEGLYKYDAISRLHDVSLNKGDADIDIGRYITLGPLGTALLPYSRPRALLVDEIDKGDIDLPNDLLTVFESGDYQIPELVRAARSRPTVHVSTADGGAPVPVCDGQVRCRSFPVIVLTSNGEREFPPAFLRRCIVVDIRPPDREQLTRIVRARLGDEISETAVDLVDRFLERRNHGDLATDQLLNALYLTFHAAREGGRGREELADQLLRHLRATSA</sequence>
<dbReference type="InterPro" id="IPR027417">
    <property type="entry name" value="P-loop_NTPase"/>
</dbReference>
<dbReference type="AlphaFoldDB" id="A0A0M4DNE4"/>
<gene>
    <name evidence="1" type="ORF">SPRI_1269</name>
</gene>
<dbReference type="Gene3D" id="3.40.50.300">
    <property type="entry name" value="P-loop containing nucleotide triphosphate hydrolases"/>
    <property type="match status" value="1"/>
</dbReference>
<dbReference type="OrthoDB" id="9783370at2"/>
<organism evidence="1">
    <name type="scientific">Streptomyces pristinaespiralis</name>
    <dbReference type="NCBI Taxonomy" id="38300"/>
    <lineage>
        <taxon>Bacteria</taxon>
        <taxon>Bacillati</taxon>
        <taxon>Actinomycetota</taxon>
        <taxon>Actinomycetes</taxon>
        <taxon>Kitasatosporales</taxon>
        <taxon>Streptomycetaceae</taxon>
        <taxon>Streptomyces</taxon>
    </lineage>
</organism>
<dbReference type="SUPFAM" id="SSF52540">
    <property type="entry name" value="P-loop containing nucleoside triphosphate hydrolases"/>
    <property type="match status" value="1"/>
</dbReference>
<dbReference type="GO" id="GO:0005524">
    <property type="term" value="F:ATP binding"/>
    <property type="evidence" value="ECO:0007669"/>
    <property type="project" value="InterPro"/>
</dbReference>
<dbReference type="GO" id="GO:0016887">
    <property type="term" value="F:ATP hydrolysis activity"/>
    <property type="evidence" value="ECO:0007669"/>
    <property type="project" value="InterPro"/>
</dbReference>
<dbReference type="Pfam" id="PF07728">
    <property type="entry name" value="AAA_5"/>
    <property type="match status" value="1"/>
</dbReference>
<evidence type="ECO:0000313" key="1">
    <source>
        <dbReference type="EMBL" id="ALC19575.1"/>
    </source>
</evidence>
<dbReference type="GeneID" id="97237661"/>
<dbReference type="RefSeq" id="WP_005309390.1">
    <property type="nucleotide sequence ID" value="NZ_CP011340.1"/>
</dbReference>
<dbReference type="Proteomes" id="UP000060513">
    <property type="component" value="Chromosome"/>
</dbReference>
<dbReference type="InterPro" id="IPR011704">
    <property type="entry name" value="ATPase_dyneun-rel_AAA"/>
</dbReference>
<dbReference type="KEGG" id="spri:SPRI_1269"/>
<dbReference type="STRING" id="38300.SPRI_1269"/>
<protein>
    <submittedName>
        <fullName evidence="1">ATPase AAA</fullName>
    </submittedName>
</protein>
<accession>A0A0M4DNE4</accession>
<evidence type="ECO:0000313" key="2">
    <source>
        <dbReference type="Proteomes" id="UP000060513"/>
    </source>
</evidence>
<dbReference type="SMART" id="SM00382">
    <property type="entry name" value="AAA"/>
    <property type="match status" value="1"/>
</dbReference>
<proteinExistence type="predicted"/>
<name>A0A0M4DNE4_STRPR</name>